<dbReference type="EMBL" id="LPVY01000002">
    <property type="protein sequence ID" value="KZB68955.1"/>
    <property type="molecule type" value="Genomic_DNA"/>
</dbReference>
<reference evidence="1 2" key="1">
    <citation type="submission" date="2015-12" db="EMBL/GenBank/DDBJ databases">
        <title>Genome sequence of Thalassospira lucentensis MCCC 1A02072.</title>
        <authorList>
            <person name="Lu L."/>
            <person name="Lai Q."/>
            <person name="Shao Z."/>
            <person name="Qian P."/>
        </authorList>
    </citation>
    <scope>NUCLEOTIDE SEQUENCE [LARGE SCALE GENOMIC DNA]</scope>
    <source>
        <strain evidence="1 2">MCCC 1A02072</strain>
    </source>
</reference>
<dbReference type="Proteomes" id="UP000076335">
    <property type="component" value="Unassembled WGS sequence"/>
</dbReference>
<protein>
    <submittedName>
        <fullName evidence="1">Uncharacterized protein</fullName>
    </submittedName>
</protein>
<dbReference type="AlphaFoldDB" id="A0A154LAY8"/>
<evidence type="ECO:0000313" key="2">
    <source>
        <dbReference type="Proteomes" id="UP000076335"/>
    </source>
</evidence>
<proteinExistence type="predicted"/>
<organism evidence="1 2">
    <name type="scientific">Thalassospira lucentensis</name>
    <dbReference type="NCBI Taxonomy" id="168935"/>
    <lineage>
        <taxon>Bacteria</taxon>
        <taxon>Pseudomonadati</taxon>
        <taxon>Pseudomonadota</taxon>
        <taxon>Alphaproteobacteria</taxon>
        <taxon>Rhodospirillales</taxon>
        <taxon>Thalassospiraceae</taxon>
        <taxon>Thalassospira</taxon>
    </lineage>
</organism>
<name>A0A154LAY8_9PROT</name>
<gene>
    <name evidence="1" type="ORF">AUP42_08570</name>
</gene>
<sequence>MKQGNGYVRLRSGFDDCRAWNATNWCSARRDVFCASATSVTAFRHPPFIFAINAISGECVEGHDAEFGV</sequence>
<accession>A0A154LAY8</accession>
<comment type="caution">
    <text evidence="1">The sequence shown here is derived from an EMBL/GenBank/DDBJ whole genome shotgun (WGS) entry which is preliminary data.</text>
</comment>
<evidence type="ECO:0000313" key="1">
    <source>
        <dbReference type="EMBL" id="KZB68955.1"/>
    </source>
</evidence>